<dbReference type="NCBIfam" id="TIGR03188">
    <property type="entry name" value="histidine_hisI"/>
    <property type="match status" value="1"/>
</dbReference>
<evidence type="ECO:0000256" key="2">
    <source>
        <dbReference type="ARBA" id="ARBA00001460"/>
    </source>
</evidence>
<sequence length="202" mass="21648">MLDLDALDFAKGNGLVTVVTQDASTGDVLMVAHADREALERTLATGEMHYRSRTRGPWHKGATSGNVQRVVALRADCDGDAVLARVAKAGPACHLGTKTCFGPGRWDALSALDDTLARRAAPAERPDDAPPSYTRRLLEDRNLRLKKLGEEAAELVTACADVDPSRAAEEAADVLYHVLVAVRPLGLSLDDVKAVLARRASR</sequence>
<dbReference type="SUPFAM" id="SSF101386">
    <property type="entry name" value="all-alpha NTP pyrophosphatases"/>
    <property type="match status" value="1"/>
</dbReference>
<dbReference type="NCBIfam" id="NF000768">
    <property type="entry name" value="PRK00051.1"/>
    <property type="match status" value="1"/>
</dbReference>
<comment type="similarity">
    <text evidence="5 13">In the C-terminal section; belongs to the PRA-PH family.</text>
</comment>
<gene>
    <name evidence="13" type="primary">hisI</name>
    <name evidence="13 15" type="synonym">hisIE</name>
    <name evidence="15" type="ordered locus">MXAN_4222</name>
</gene>
<organism evidence="15 16">
    <name type="scientific">Myxococcus xanthus (strain DK1622)</name>
    <dbReference type="NCBI Taxonomy" id="246197"/>
    <lineage>
        <taxon>Bacteria</taxon>
        <taxon>Pseudomonadati</taxon>
        <taxon>Myxococcota</taxon>
        <taxon>Myxococcia</taxon>
        <taxon>Myxococcales</taxon>
        <taxon>Cystobacterineae</taxon>
        <taxon>Myxococcaceae</taxon>
        <taxon>Myxococcus</taxon>
    </lineage>
</organism>
<dbReference type="Proteomes" id="UP000002402">
    <property type="component" value="Chromosome"/>
</dbReference>
<protein>
    <recommendedName>
        <fullName evidence="13">Histidine biosynthesis bifunctional protein HisIE</fullName>
    </recommendedName>
    <domain>
        <recommendedName>
            <fullName evidence="13">Phosphoribosyl-AMP cyclohydrolase</fullName>
            <shortName evidence="13">PRA-CH</shortName>
            <ecNumber evidence="13">3.5.4.19</ecNumber>
        </recommendedName>
    </domain>
    <domain>
        <recommendedName>
            <fullName evidence="13">Phosphoribosyl-ATP pyrophosphatase</fullName>
            <shortName evidence="13">PRA-PH</shortName>
            <ecNumber evidence="13">3.6.1.31</ecNumber>
        </recommendedName>
    </domain>
</protein>
<evidence type="ECO:0000256" key="3">
    <source>
        <dbReference type="ARBA" id="ARBA00005169"/>
    </source>
</evidence>
<evidence type="ECO:0000256" key="1">
    <source>
        <dbReference type="ARBA" id="ARBA00000024"/>
    </source>
</evidence>
<dbReference type="GO" id="GO:0004636">
    <property type="term" value="F:phosphoribosyl-ATP diphosphatase activity"/>
    <property type="evidence" value="ECO:0007669"/>
    <property type="project" value="UniProtKB-UniRule"/>
</dbReference>
<dbReference type="EMBL" id="CP000113">
    <property type="protein sequence ID" value="ABF92454.1"/>
    <property type="molecule type" value="Genomic_DNA"/>
</dbReference>
<dbReference type="Pfam" id="PF01502">
    <property type="entry name" value="PRA-CH"/>
    <property type="match status" value="1"/>
</dbReference>
<dbReference type="HAMAP" id="MF_01019">
    <property type="entry name" value="HisIE"/>
    <property type="match status" value="1"/>
</dbReference>
<dbReference type="UniPathway" id="UPA00031">
    <property type="reaction ID" value="UER00007"/>
</dbReference>
<dbReference type="GO" id="GO:0000105">
    <property type="term" value="P:L-histidine biosynthetic process"/>
    <property type="evidence" value="ECO:0007669"/>
    <property type="project" value="UniProtKB-UniRule"/>
</dbReference>
<dbReference type="STRING" id="246197.MXAN_4222"/>
<accession>Q1D4M6</accession>
<feature type="region of interest" description="Phosphoribosyl-AMP cyclohydrolase" evidence="13">
    <location>
        <begin position="1"/>
        <end position="108"/>
    </location>
</feature>
<comment type="subcellular location">
    <subcellularLocation>
        <location evidence="13">Cytoplasm</location>
    </subcellularLocation>
</comment>
<evidence type="ECO:0000256" key="9">
    <source>
        <dbReference type="ARBA" id="ARBA00022801"/>
    </source>
</evidence>
<evidence type="ECO:0000259" key="14">
    <source>
        <dbReference type="Pfam" id="PF01502"/>
    </source>
</evidence>
<evidence type="ECO:0000313" key="15">
    <source>
        <dbReference type="EMBL" id="ABF92454.1"/>
    </source>
</evidence>
<keyword evidence="7 13" id="KW-0028">Amino-acid biosynthesis</keyword>
<comment type="catalytic activity">
    <reaction evidence="2 13">
        <text>1-(5-phospho-beta-D-ribosyl)-ATP + H2O = 1-(5-phospho-beta-D-ribosyl)-5'-AMP + diphosphate + H(+)</text>
        <dbReference type="Rhea" id="RHEA:22828"/>
        <dbReference type="ChEBI" id="CHEBI:15377"/>
        <dbReference type="ChEBI" id="CHEBI:15378"/>
        <dbReference type="ChEBI" id="CHEBI:33019"/>
        <dbReference type="ChEBI" id="CHEBI:59457"/>
        <dbReference type="ChEBI" id="CHEBI:73183"/>
        <dbReference type="EC" id="3.6.1.31"/>
    </reaction>
</comment>
<dbReference type="CDD" id="cd11534">
    <property type="entry name" value="NTP-PPase_HisIE_like"/>
    <property type="match status" value="1"/>
</dbReference>
<dbReference type="GO" id="GO:0005524">
    <property type="term" value="F:ATP binding"/>
    <property type="evidence" value="ECO:0007669"/>
    <property type="project" value="UniProtKB-KW"/>
</dbReference>
<dbReference type="InterPro" id="IPR008179">
    <property type="entry name" value="HisE"/>
</dbReference>
<keyword evidence="8 13" id="KW-0547">Nucleotide-binding</keyword>
<evidence type="ECO:0000256" key="4">
    <source>
        <dbReference type="ARBA" id="ARBA00005204"/>
    </source>
</evidence>
<proteinExistence type="inferred from homology"/>
<dbReference type="KEGG" id="mxa:MXAN_4222"/>
<dbReference type="FunFam" id="3.10.20.810:FF:000001">
    <property type="entry name" value="Histidine biosynthesis bifunctional protein HisIE"/>
    <property type="match status" value="1"/>
</dbReference>
<keyword evidence="12 13" id="KW-0511">Multifunctional enzyme</keyword>
<dbReference type="Gene3D" id="1.10.287.1080">
    <property type="entry name" value="MazG-like"/>
    <property type="match status" value="1"/>
</dbReference>
<dbReference type="InterPro" id="IPR023019">
    <property type="entry name" value="His_synth_HisIE"/>
</dbReference>
<dbReference type="Gene3D" id="3.10.20.810">
    <property type="entry name" value="Phosphoribosyl-AMP cyclohydrolase"/>
    <property type="match status" value="1"/>
</dbReference>
<comment type="pathway">
    <text evidence="4 13">Amino-acid biosynthesis; L-histidine biosynthesis; L-histidine from 5-phospho-alpha-D-ribose 1-diphosphate: step 2/9.</text>
</comment>
<evidence type="ECO:0000256" key="13">
    <source>
        <dbReference type="HAMAP-Rule" id="MF_01019"/>
    </source>
</evidence>
<evidence type="ECO:0000256" key="11">
    <source>
        <dbReference type="ARBA" id="ARBA00023102"/>
    </source>
</evidence>
<evidence type="ECO:0000256" key="6">
    <source>
        <dbReference type="ARBA" id="ARBA00008299"/>
    </source>
</evidence>
<keyword evidence="16" id="KW-1185">Reference proteome</keyword>
<keyword evidence="11 13" id="KW-0368">Histidine biosynthesis</keyword>
<dbReference type="eggNOG" id="COG0139">
    <property type="taxonomic scope" value="Bacteria"/>
</dbReference>
<evidence type="ECO:0000256" key="10">
    <source>
        <dbReference type="ARBA" id="ARBA00022840"/>
    </source>
</evidence>
<dbReference type="PANTHER" id="PTHR42945:SF1">
    <property type="entry name" value="HISTIDINE BIOSYNTHESIS BIFUNCTIONAL PROTEIN HIS7"/>
    <property type="match status" value="1"/>
</dbReference>
<keyword evidence="13" id="KW-0963">Cytoplasm</keyword>
<feature type="domain" description="Phosphoribosyl-AMP cyclohydrolase" evidence="14">
    <location>
        <begin position="30"/>
        <end position="101"/>
    </location>
</feature>
<dbReference type="Pfam" id="PF01503">
    <property type="entry name" value="PRA-PH"/>
    <property type="match status" value="1"/>
</dbReference>
<evidence type="ECO:0000256" key="7">
    <source>
        <dbReference type="ARBA" id="ARBA00022605"/>
    </source>
</evidence>
<dbReference type="GO" id="GO:0005737">
    <property type="term" value="C:cytoplasm"/>
    <property type="evidence" value="ECO:0007669"/>
    <property type="project" value="UniProtKB-SubCell"/>
</dbReference>
<dbReference type="InterPro" id="IPR021130">
    <property type="entry name" value="PRib-ATP_PPHydrolase-like"/>
</dbReference>
<comment type="similarity">
    <text evidence="6 13">In the N-terminal section; belongs to the PRA-CH family.</text>
</comment>
<dbReference type="OrthoDB" id="9795769at2"/>
<dbReference type="EnsemblBacteria" id="ABF92454">
    <property type="protein sequence ID" value="ABF92454"/>
    <property type="gene ID" value="MXAN_4222"/>
</dbReference>
<dbReference type="InterPro" id="IPR038019">
    <property type="entry name" value="PRib_AMP_CycHydrolase_sf"/>
</dbReference>
<dbReference type="GO" id="GO:0004635">
    <property type="term" value="F:phosphoribosyl-AMP cyclohydrolase activity"/>
    <property type="evidence" value="ECO:0007669"/>
    <property type="project" value="UniProtKB-UniRule"/>
</dbReference>
<evidence type="ECO:0000256" key="8">
    <source>
        <dbReference type="ARBA" id="ARBA00022741"/>
    </source>
</evidence>
<dbReference type="RefSeq" id="WP_011554225.1">
    <property type="nucleotide sequence ID" value="NC_008095.1"/>
</dbReference>
<dbReference type="AlphaFoldDB" id="Q1D4M6"/>
<reference evidence="15 16" key="1">
    <citation type="journal article" date="2006" name="Proc. Natl. Acad. Sci. U.S.A.">
        <title>Evolution of sensory complexity recorded in a myxobacterial genome.</title>
        <authorList>
            <person name="Goldman B.S."/>
            <person name="Nierman W.C."/>
            <person name="Kaiser D."/>
            <person name="Slater S.C."/>
            <person name="Durkin A.S."/>
            <person name="Eisen J.A."/>
            <person name="Ronning C.M."/>
            <person name="Barbazuk W.B."/>
            <person name="Blanchard M."/>
            <person name="Field C."/>
            <person name="Halling C."/>
            <person name="Hinkle G."/>
            <person name="Iartchuk O."/>
            <person name="Kim H.S."/>
            <person name="Mackenzie C."/>
            <person name="Madupu R."/>
            <person name="Miller N."/>
            <person name="Shvartsbeyn A."/>
            <person name="Sullivan S.A."/>
            <person name="Vaudin M."/>
            <person name="Wiegand R."/>
            <person name="Kaplan H.B."/>
        </authorList>
    </citation>
    <scope>NUCLEOTIDE SEQUENCE [LARGE SCALE GENOMIC DNA]</scope>
    <source>
        <strain evidence="16">DK1622</strain>
    </source>
</reference>
<dbReference type="EC" id="3.6.1.31" evidence="13"/>
<dbReference type="GeneID" id="41361539"/>
<feature type="region of interest" description="Phosphoribosyl-ATP pyrophosphohydrolase" evidence="13">
    <location>
        <begin position="109"/>
        <end position="202"/>
    </location>
</feature>
<evidence type="ECO:0000256" key="5">
    <source>
        <dbReference type="ARBA" id="ARBA00007731"/>
    </source>
</evidence>
<keyword evidence="9 13" id="KW-0378">Hydrolase</keyword>
<dbReference type="PANTHER" id="PTHR42945">
    <property type="entry name" value="HISTIDINE BIOSYNTHESIS BIFUNCTIONAL PROTEIN"/>
    <property type="match status" value="1"/>
</dbReference>
<evidence type="ECO:0000256" key="12">
    <source>
        <dbReference type="ARBA" id="ARBA00023268"/>
    </source>
</evidence>
<evidence type="ECO:0000313" key="16">
    <source>
        <dbReference type="Proteomes" id="UP000002402"/>
    </source>
</evidence>
<dbReference type="EC" id="3.5.4.19" evidence="13"/>
<dbReference type="SUPFAM" id="SSF141734">
    <property type="entry name" value="HisI-like"/>
    <property type="match status" value="1"/>
</dbReference>
<dbReference type="NCBIfam" id="NF002747">
    <property type="entry name" value="PRK02759.1"/>
    <property type="match status" value="1"/>
</dbReference>
<comment type="pathway">
    <text evidence="3 13">Amino-acid biosynthesis; L-histidine biosynthesis; L-histidine from 5-phospho-alpha-D-ribose 1-diphosphate: step 3/9.</text>
</comment>
<comment type="catalytic activity">
    <reaction evidence="1 13">
        <text>1-(5-phospho-beta-D-ribosyl)-5'-AMP + H2O = 1-(5-phospho-beta-D-ribosyl)-5-[(5-phospho-beta-D-ribosylamino)methylideneamino]imidazole-4-carboxamide</text>
        <dbReference type="Rhea" id="RHEA:20049"/>
        <dbReference type="ChEBI" id="CHEBI:15377"/>
        <dbReference type="ChEBI" id="CHEBI:58435"/>
        <dbReference type="ChEBI" id="CHEBI:59457"/>
        <dbReference type="EC" id="3.5.4.19"/>
    </reaction>
</comment>
<dbReference type="HOGENOM" id="CLU_048577_3_1_7"/>
<dbReference type="InterPro" id="IPR002496">
    <property type="entry name" value="PRib_AMP_CycHydrolase_dom"/>
</dbReference>
<keyword evidence="10 13" id="KW-0067">ATP-binding</keyword>
<name>Q1D4M6_MYXXD</name>
<dbReference type="eggNOG" id="COG0140">
    <property type="taxonomic scope" value="Bacteria"/>
</dbReference>